<accession>A0ACB7Y3N7</accession>
<reference evidence="1 2" key="1">
    <citation type="journal article" date="2021" name="Hortic Res">
        <title>High-quality reference genome and annotation aids understanding of berry development for evergreen blueberry (Vaccinium darrowii).</title>
        <authorList>
            <person name="Yu J."/>
            <person name="Hulse-Kemp A.M."/>
            <person name="Babiker E."/>
            <person name="Staton M."/>
        </authorList>
    </citation>
    <scope>NUCLEOTIDE SEQUENCE [LARGE SCALE GENOMIC DNA]</scope>
    <source>
        <strain evidence="2">cv. NJ 8807/NJ 8810</strain>
        <tissue evidence="1">Young leaf</tissue>
    </source>
</reference>
<organism evidence="1 2">
    <name type="scientific">Vaccinium darrowii</name>
    <dbReference type="NCBI Taxonomy" id="229202"/>
    <lineage>
        <taxon>Eukaryota</taxon>
        <taxon>Viridiplantae</taxon>
        <taxon>Streptophyta</taxon>
        <taxon>Embryophyta</taxon>
        <taxon>Tracheophyta</taxon>
        <taxon>Spermatophyta</taxon>
        <taxon>Magnoliopsida</taxon>
        <taxon>eudicotyledons</taxon>
        <taxon>Gunneridae</taxon>
        <taxon>Pentapetalae</taxon>
        <taxon>asterids</taxon>
        <taxon>Ericales</taxon>
        <taxon>Ericaceae</taxon>
        <taxon>Vaccinioideae</taxon>
        <taxon>Vaccinieae</taxon>
        <taxon>Vaccinium</taxon>
    </lineage>
</organism>
<gene>
    <name evidence="1" type="ORF">Vadar_033744</name>
</gene>
<evidence type="ECO:0000313" key="2">
    <source>
        <dbReference type="Proteomes" id="UP000828048"/>
    </source>
</evidence>
<keyword evidence="2" id="KW-1185">Reference proteome</keyword>
<proteinExistence type="predicted"/>
<name>A0ACB7Y3N7_9ERIC</name>
<evidence type="ECO:0000313" key="1">
    <source>
        <dbReference type="EMBL" id="KAH7848093.1"/>
    </source>
</evidence>
<dbReference type="Proteomes" id="UP000828048">
    <property type="component" value="Chromosome 5"/>
</dbReference>
<dbReference type="EMBL" id="CM037155">
    <property type="protein sequence ID" value="KAH7848093.1"/>
    <property type="molecule type" value="Genomic_DNA"/>
</dbReference>
<protein>
    <submittedName>
        <fullName evidence="1">Uncharacterized protein</fullName>
    </submittedName>
</protein>
<comment type="caution">
    <text evidence="1">The sequence shown here is derived from an EMBL/GenBank/DDBJ whole genome shotgun (WGS) entry which is preliminary data.</text>
</comment>
<sequence length="87" mass="9642">MIFFNQGRAWAISLTLRSTLNGEIMKACFPGYSGGTNDSLHYRSSPHGKGLNQFWSNVEGYDSPMLILVAVYAHCATTNELIVQSKQ</sequence>